<dbReference type="EMBL" id="CM020618">
    <property type="protein sequence ID" value="KAK1859529.1"/>
    <property type="molecule type" value="Genomic_DNA"/>
</dbReference>
<protein>
    <submittedName>
        <fullName evidence="1">Uncharacterized protein</fullName>
    </submittedName>
</protein>
<name>A0ACC3BNN0_PYRYE</name>
<evidence type="ECO:0000313" key="1">
    <source>
        <dbReference type="EMBL" id="KAK1859529.1"/>
    </source>
</evidence>
<accession>A0ACC3BNN0</accession>
<reference evidence="1" key="1">
    <citation type="submission" date="2019-11" db="EMBL/GenBank/DDBJ databases">
        <title>Nori genome reveals adaptations in red seaweeds to the harsh intertidal environment.</title>
        <authorList>
            <person name="Wang D."/>
            <person name="Mao Y."/>
        </authorList>
    </citation>
    <scope>NUCLEOTIDE SEQUENCE</scope>
    <source>
        <tissue evidence="1">Gametophyte</tissue>
    </source>
</reference>
<organism evidence="1 2">
    <name type="scientific">Pyropia yezoensis</name>
    <name type="common">Susabi-nori</name>
    <name type="synonym">Porphyra yezoensis</name>
    <dbReference type="NCBI Taxonomy" id="2788"/>
    <lineage>
        <taxon>Eukaryota</taxon>
        <taxon>Rhodophyta</taxon>
        <taxon>Bangiophyceae</taxon>
        <taxon>Bangiales</taxon>
        <taxon>Bangiaceae</taxon>
        <taxon>Pyropia</taxon>
    </lineage>
</organism>
<gene>
    <name evidence="1" type="ORF">I4F81_002124</name>
</gene>
<sequence>MNGCLQTLMTIALAVAVVTTAGPVAVDAEYAKMALVWTNASTKVIYAKTTSYVCGRRNFINPTRAVSKVRETNVHPIFFSTCPTKNTGGLTVSVNANSCTNSEVTVSDRQSDSSSQVYCSFTAYSSRSFWRRTCKRGSVTMRMVLISNTDRFLHAWTSDTSWWPCGQLTSPELREARLFVDSI</sequence>
<proteinExistence type="predicted"/>
<keyword evidence="2" id="KW-1185">Reference proteome</keyword>
<evidence type="ECO:0000313" key="2">
    <source>
        <dbReference type="Proteomes" id="UP000798662"/>
    </source>
</evidence>
<dbReference type="Proteomes" id="UP000798662">
    <property type="component" value="Chromosome 1"/>
</dbReference>
<comment type="caution">
    <text evidence="1">The sequence shown here is derived from an EMBL/GenBank/DDBJ whole genome shotgun (WGS) entry which is preliminary data.</text>
</comment>